<evidence type="ECO:0000313" key="3">
    <source>
        <dbReference type="Proteomes" id="UP001295794"/>
    </source>
</evidence>
<dbReference type="GO" id="GO:0001181">
    <property type="term" value="F:RNA polymerase I general transcription initiation factor activity"/>
    <property type="evidence" value="ECO:0007669"/>
    <property type="project" value="InterPro"/>
</dbReference>
<gene>
    <name evidence="2" type="ORF">MYCIT1_LOCUS2129</name>
</gene>
<feature type="non-terminal residue" evidence="2">
    <location>
        <position position="219"/>
    </location>
</feature>
<evidence type="ECO:0000313" key="2">
    <source>
        <dbReference type="EMBL" id="CAK5262992.1"/>
    </source>
</evidence>
<organism evidence="2 3">
    <name type="scientific">Mycena citricolor</name>
    <dbReference type="NCBI Taxonomy" id="2018698"/>
    <lineage>
        <taxon>Eukaryota</taxon>
        <taxon>Fungi</taxon>
        <taxon>Dikarya</taxon>
        <taxon>Basidiomycota</taxon>
        <taxon>Agaricomycotina</taxon>
        <taxon>Agaricomycetes</taxon>
        <taxon>Agaricomycetidae</taxon>
        <taxon>Agaricales</taxon>
        <taxon>Marasmiineae</taxon>
        <taxon>Mycenaceae</taxon>
        <taxon>Mycena</taxon>
    </lineage>
</organism>
<dbReference type="GO" id="GO:0042790">
    <property type="term" value="P:nucleolar large rRNA transcription by RNA polymerase I"/>
    <property type="evidence" value="ECO:0007669"/>
    <property type="project" value="TreeGrafter"/>
</dbReference>
<feature type="region of interest" description="Disordered" evidence="1">
    <location>
        <begin position="197"/>
        <end position="219"/>
    </location>
</feature>
<reference evidence="2" key="1">
    <citation type="submission" date="2023-11" db="EMBL/GenBank/DDBJ databases">
        <authorList>
            <person name="De Vega J J."/>
            <person name="De Vega J J."/>
        </authorList>
    </citation>
    <scope>NUCLEOTIDE SEQUENCE</scope>
</reference>
<dbReference type="GO" id="GO:0001164">
    <property type="term" value="F:RNA polymerase I core promoter sequence-specific DNA binding"/>
    <property type="evidence" value="ECO:0007669"/>
    <property type="project" value="InterPro"/>
</dbReference>
<evidence type="ECO:0000256" key="1">
    <source>
        <dbReference type="SAM" id="MobiDB-lite"/>
    </source>
</evidence>
<dbReference type="PANTHER" id="PTHR28244">
    <property type="entry name" value="RNA POLYMERASE I-SPECIFIC TRANSCRIPTION INITIATION FACTOR RRN11"/>
    <property type="match status" value="1"/>
</dbReference>
<dbReference type="Proteomes" id="UP001295794">
    <property type="component" value="Unassembled WGS sequence"/>
</dbReference>
<dbReference type="EMBL" id="CAVNYO010000030">
    <property type="protein sequence ID" value="CAK5262992.1"/>
    <property type="molecule type" value="Genomic_DNA"/>
</dbReference>
<proteinExistence type="predicted"/>
<dbReference type="InterPro" id="IPR007224">
    <property type="entry name" value="TIF_Rrn11"/>
</dbReference>
<dbReference type="Gene3D" id="1.25.40.10">
    <property type="entry name" value="Tetratricopeptide repeat domain"/>
    <property type="match status" value="1"/>
</dbReference>
<dbReference type="GO" id="GO:0070860">
    <property type="term" value="C:RNA polymerase I core factor complex"/>
    <property type="evidence" value="ECO:0007669"/>
    <property type="project" value="TreeGrafter"/>
</dbReference>
<dbReference type="Pfam" id="PF04090">
    <property type="entry name" value="Rrn11"/>
    <property type="match status" value="1"/>
</dbReference>
<comment type="caution">
    <text evidence="2">The sequence shown here is derived from an EMBL/GenBank/DDBJ whole genome shotgun (WGS) entry which is preliminary data.</text>
</comment>
<protein>
    <submittedName>
        <fullName evidence="2">Uncharacterized protein</fullName>
    </submittedName>
</protein>
<sequence length="219" mass="24874">LTAMTQSFIFNSSVEAKRFSTRKTHIRRLYDVMEICLQRGDFARAARAWAILARCEEIKWKKMWVTGLQLLGPEPNKTTKKIEFLRVMMLQQPEERESILQELVLHLIASGEHREALDELELYLPSFPYQDNPALHVYAGLLCLFLAQPGELSTSLGPSLLRDAQSHLERALALDTGNVVAQGFLFKIRSLSGNNANADAESDEEDLPIHTRNAKRPRT</sequence>
<keyword evidence="3" id="KW-1185">Reference proteome</keyword>
<dbReference type="InterPro" id="IPR053029">
    <property type="entry name" value="RNA_pol_I-specific_init_factor"/>
</dbReference>
<dbReference type="PANTHER" id="PTHR28244:SF1">
    <property type="entry name" value="RNA POLYMERASE I-SPECIFIC TRANSCRIPTION INITIATION FACTOR RRN11"/>
    <property type="match status" value="1"/>
</dbReference>
<name>A0AAD2JUS1_9AGAR</name>
<accession>A0AAD2JUS1</accession>
<dbReference type="AlphaFoldDB" id="A0AAD2JUS1"/>
<dbReference type="GO" id="GO:0017025">
    <property type="term" value="F:TBP-class protein binding"/>
    <property type="evidence" value="ECO:0007669"/>
    <property type="project" value="TreeGrafter"/>
</dbReference>
<dbReference type="InterPro" id="IPR011990">
    <property type="entry name" value="TPR-like_helical_dom_sf"/>
</dbReference>